<gene>
    <name evidence="2" type="ORF">IWZ03DRAFT_315461</name>
</gene>
<keyword evidence="1" id="KW-0472">Membrane</keyword>
<dbReference type="Gene3D" id="3.40.830.10">
    <property type="entry name" value="LigB-like"/>
    <property type="match status" value="1"/>
</dbReference>
<keyword evidence="3" id="KW-1185">Reference proteome</keyword>
<dbReference type="SUPFAM" id="SSF53213">
    <property type="entry name" value="LigB-like"/>
    <property type="match status" value="1"/>
</dbReference>
<evidence type="ECO:0000256" key="1">
    <source>
        <dbReference type="SAM" id="Phobius"/>
    </source>
</evidence>
<proteinExistence type="predicted"/>
<dbReference type="EMBL" id="JBBPHU010000009">
    <property type="protein sequence ID" value="KAK7513856.1"/>
    <property type="molecule type" value="Genomic_DNA"/>
</dbReference>
<keyword evidence="1" id="KW-1133">Transmembrane helix</keyword>
<protein>
    <submittedName>
        <fullName evidence="2">Uncharacterized protein</fullName>
    </submittedName>
</protein>
<sequence>MIAYAIYVIPVARWFAFLVAGLAIDIGLSIPSISLLYSSLDSSTLSKNQKVAYRSLQGIGREITAQVKPRAVVTFSAHWQGRHDGVLVNTAEITDLIYDFCGFPDWYY</sequence>
<evidence type="ECO:0000313" key="3">
    <source>
        <dbReference type="Proteomes" id="UP001363622"/>
    </source>
</evidence>
<dbReference type="Proteomes" id="UP001363622">
    <property type="component" value="Unassembled WGS sequence"/>
</dbReference>
<reference evidence="2 3" key="1">
    <citation type="submission" date="2024-04" db="EMBL/GenBank/DDBJ databases">
        <title>Phyllosticta paracitricarpa is synonymous to the EU quarantine fungus P. citricarpa based on phylogenomic analyses.</title>
        <authorList>
            <consortium name="Lawrence Berkeley National Laboratory"/>
            <person name="Van Ingen-Buijs V.A."/>
            <person name="Van Westerhoven A.C."/>
            <person name="Haridas S."/>
            <person name="Skiadas P."/>
            <person name="Martin F."/>
            <person name="Groenewald J.Z."/>
            <person name="Crous P.W."/>
            <person name="Seidl M.F."/>
        </authorList>
    </citation>
    <scope>NUCLEOTIDE SEQUENCE [LARGE SCALE GENOMIC DNA]</scope>
    <source>
        <strain evidence="2 3">CBS 123371</strain>
    </source>
</reference>
<comment type="caution">
    <text evidence="2">The sequence shown here is derived from an EMBL/GenBank/DDBJ whole genome shotgun (WGS) entry which is preliminary data.</text>
</comment>
<accession>A0ABR1KHC9</accession>
<feature type="transmembrane region" description="Helical" evidence="1">
    <location>
        <begin position="14"/>
        <end position="37"/>
    </location>
</feature>
<name>A0ABR1KHC9_9PEZI</name>
<organism evidence="2 3">
    <name type="scientific">Phyllosticta citriasiana</name>
    <dbReference type="NCBI Taxonomy" id="595635"/>
    <lineage>
        <taxon>Eukaryota</taxon>
        <taxon>Fungi</taxon>
        <taxon>Dikarya</taxon>
        <taxon>Ascomycota</taxon>
        <taxon>Pezizomycotina</taxon>
        <taxon>Dothideomycetes</taxon>
        <taxon>Dothideomycetes incertae sedis</taxon>
        <taxon>Botryosphaeriales</taxon>
        <taxon>Phyllostictaceae</taxon>
        <taxon>Phyllosticta</taxon>
    </lineage>
</organism>
<evidence type="ECO:0000313" key="2">
    <source>
        <dbReference type="EMBL" id="KAK7513856.1"/>
    </source>
</evidence>
<keyword evidence="1" id="KW-0812">Transmembrane</keyword>